<comment type="caution">
    <text evidence="1">The sequence shown here is derived from an EMBL/GenBank/DDBJ whole genome shotgun (WGS) entry which is preliminary data.</text>
</comment>
<dbReference type="EMBL" id="CM037161">
    <property type="protein sequence ID" value="KAH7855691.1"/>
    <property type="molecule type" value="Genomic_DNA"/>
</dbReference>
<proteinExistence type="predicted"/>
<sequence>MANVGKRTRSGRAKLEPKWCESLTPDQARQQHGRSICFRVAQTPREFEFYCIPFDFGNKQPKNPDVGEELPTGILPFQINGNIPWLSTFAVAGSSLFCFGGKEMLASSSRRSLSSAIYRYDDTTGDIRGRWYTHSGFNMIVARYGPQIIAMQCGKLLVMGGGMKKIPKDGQWAEVFDPYLNFCSPESCLPIELQCSPLVVTAALRSSNQILVASTESNAAFVCDVTTLVWDKFVQSDEFVFGKAGSSNSMPFSYLKGEAAVVRGTILCWFNFRGNLLRAYDMKLKMWFEKPIIGLKKVGKLRPDIYDNDFSLLPLDYDHICLLWFDHSPYAPETSYRVLHCIKVLVSIEDARKPPIFKASVISFRSYVLKQQFGNIQAVVL</sequence>
<evidence type="ECO:0000313" key="1">
    <source>
        <dbReference type="EMBL" id="KAH7855691.1"/>
    </source>
</evidence>
<gene>
    <name evidence="1" type="ORF">Vadar_027705</name>
</gene>
<name>A0ACB7YQQ2_9ERIC</name>
<organism evidence="1 2">
    <name type="scientific">Vaccinium darrowii</name>
    <dbReference type="NCBI Taxonomy" id="229202"/>
    <lineage>
        <taxon>Eukaryota</taxon>
        <taxon>Viridiplantae</taxon>
        <taxon>Streptophyta</taxon>
        <taxon>Embryophyta</taxon>
        <taxon>Tracheophyta</taxon>
        <taxon>Spermatophyta</taxon>
        <taxon>Magnoliopsida</taxon>
        <taxon>eudicotyledons</taxon>
        <taxon>Gunneridae</taxon>
        <taxon>Pentapetalae</taxon>
        <taxon>asterids</taxon>
        <taxon>Ericales</taxon>
        <taxon>Ericaceae</taxon>
        <taxon>Vaccinioideae</taxon>
        <taxon>Vaccinieae</taxon>
        <taxon>Vaccinium</taxon>
    </lineage>
</organism>
<reference evidence="1 2" key="1">
    <citation type="journal article" date="2021" name="Hortic Res">
        <title>High-quality reference genome and annotation aids understanding of berry development for evergreen blueberry (Vaccinium darrowii).</title>
        <authorList>
            <person name="Yu J."/>
            <person name="Hulse-Kemp A.M."/>
            <person name="Babiker E."/>
            <person name="Staton M."/>
        </authorList>
    </citation>
    <scope>NUCLEOTIDE SEQUENCE [LARGE SCALE GENOMIC DNA]</scope>
    <source>
        <strain evidence="2">cv. NJ 8807/NJ 8810</strain>
        <tissue evidence="1">Young leaf</tissue>
    </source>
</reference>
<protein>
    <submittedName>
        <fullName evidence="1">Uncharacterized protein</fullName>
    </submittedName>
</protein>
<accession>A0ACB7YQQ2</accession>
<dbReference type="Proteomes" id="UP000828048">
    <property type="component" value="Chromosome 11"/>
</dbReference>
<keyword evidence="2" id="KW-1185">Reference proteome</keyword>
<evidence type="ECO:0000313" key="2">
    <source>
        <dbReference type="Proteomes" id="UP000828048"/>
    </source>
</evidence>